<dbReference type="RefSeq" id="WP_275311277.1">
    <property type="nucleotide sequence ID" value="NZ_CP095749.1"/>
</dbReference>
<accession>A0ABY8AJA6</accession>
<gene>
    <name evidence="2" type="ORF">MOV08_41020</name>
</gene>
<dbReference type="PANTHER" id="PTHR42951">
    <property type="entry name" value="METALLO-BETA-LACTAMASE DOMAIN-CONTAINING"/>
    <property type="match status" value="1"/>
</dbReference>
<evidence type="ECO:0000313" key="3">
    <source>
        <dbReference type="Proteomes" id="UP001218629"/>
    </source>
</evidence>
<evidence type="ECO:0000259" key="1">
    <source>
        <dbReference type="SMART" id="SM00849"/>
    </source>
</evidence>
<dbReference type="PANTHER" id="PTHR42951:SF4">
    <property type="entry name" value="ACYL-COENZYME A THIOESTERASE MBLAC2"/>
    <property type="match status" value="1"/>
</dbReference>
<name>A0ABY8AJA6_9ACTN</name>
<dbReference type="SMART" id="SM00849">
    <property type="entry name" value="Lactamase_B"/>
    <property type="match status" value="1"/>
</dbReference>
<dbReference type="Pfam" id="PF00753">
    <property type="entry name" value="Lactamase_B"/>
    <property type="match status" value="1"/>
</dbReference>
<organism evidence="2 3">
    <name type="scientific">Streptomyces yunnanensis</name>
    <dbReference type="NCBI Taxonomy" id="156453"/>
    <lineage>
        <taxon>Bacteria</taxon>
        <taxon>Bacillati</taxon>
        <taxon>Actinomycetota</taxon>
        <taxon>Actinomycetes</taxon>
        <taxon>Kitasatosporales</taxon>
        <taxon>Streptomycetaceae</taxon>
        <taxon>Streptomyces</taxon>
    </lineage>
</organism>
<dbReference type="InterPro" id="IPR001279">
    <property type="entry name" value="Metallo-B-lactamas"/>
</dbReference>
<dbReference type="InterPro" id="IPR036866">
    <property type="entry name" value="RibonucZ/Hydroxyglut_hydro"/>
</dbReference>
<dbReference type="EMBL" id="CP095749">
    <property type="protein sequence ID" value="WEB45052.1"/>
    <property type="molecule type" value="Genomic_DNA"/>
</dbReference>
<dbReference type="Proteomes" id="UP001218629">
    <property type="component" value="Chromosome"/>
</dbReference>
<sequence>MTVSAPGADPATATHDLPVPAHWFELHELDDGIVRITEPHVDKLLRANLWWLRGTDRDLVVDAGLGVAALRQEIPQMFTRDPLVVLTHAHLDHVGGAHEFREQAAHTAAAGALAEGVAASLFGIELYDRLGLDAAADPPPNLLINALPHPTYDPRTYQVAPLEVTQQLHDGDVIDLGGRQLTVIHLPGHTPGCIALHETHTGVLYSGDVIYNGDLIDDLPESDRSAYRRSLQHLLDLDVSAVHPGHGRNFTRSRLHELLHANLRDQE</sequence>
<dbReference type="SUPFAM" id="SSF56281">
    <property type="entry name" value="Metallo-hydrolase/oxidoreductase"/>
    <property type="match status" value="1"/>
</dbReference>
<dbReference type="InterPro" id="IPR050855">
    <property type="entry name" value="NDM-1-like"/>
</dbReference>
<proteinExistence type="predicted"/>
<reference evidence="2 3" key="1">
    <citation type="submission" date="2022-03" db="EMBL/GenBank/DDBJ databases">
        <title>Streptomyces yunnanensis P86,complete genome.</title>
        <authorList>
            <person name="Chen S."/>
            <person name="Zhang Q."/>
        </authorList>
    </citation>
    <scope>NUCLEOTIDE SEQUENCE [LARGE SCALE GENOMIC DNA]</scope>
    <source>
        <strain evidence="2 3">P86</strain>
    </source>
</reference>
<evidence type="ECO:0000313" key="2">
    <source>
        <dbReference type="EMBL" id="WEB45052.1"/>
    </source>
</evidence>
<keyword evidence="3" id="KW-1185">Reference proteome</keyword>
<dbReference type="Gene3D" id="3.60.15.10">
    <property type="entry name" value="Ribonuclease Z/Hydroxyacylglutathione hydrolase-like"/>
    <property type="match status" value="1"/>
</dbReference>
<feature type="domain" description="Metallo-beta-lactamase" evidence="1">
    <location>
        <begin position="46"/>
        <end position="246"/>
    </location>
</feature>
<protein>
    <submittedName>
        <fullName evidence="2">MBL fold metallo-hydrolase</fullName>
    </submittedName>
</protein>